<dbReference type="Pfam" id="PF01535">
    <property type="entry name" value="PPR"/>
    <property type="match status" value="1"/>
</dbReference>
<reference evidence="4" key="2">
    <citation type="submission" date="2023-06" db="EMBL/GenBank/DDBJ databases">
        <authorList>
            <person name="Ma L."/>
            <person name="Liu K.-W."/>
            <person name="Li Z."/>
            <person name="Hsiao Y.-Y."/>
            <person name="Qi Y."/>
            <person name="Fu T."/>
            <person name="Tang G."/>
            <person name="Zhang D."/>
            <person name="Sun W.-H."/>
            <person name="Liu D.-K."/>
            <person name="Li Y."/>
            <person name="Chen G.-Z."/>
            <person name="Liu X.-D."/>
            <person name="Liao X.-Y."/>
            <person name="Jiang Y.-T."/>
            <person name="Yu X."/>
            <person name="Hao Y."/>
            <person name="Huang J."/>
            <person name="Zhao X.-W."/>
            <person name="Ke S."/>
            <person name="Chen Y.-Y."/>
            <person name="Wu W.-L."/>
            <person name="Hsu J.-L."/>
            <person name="Lin Y.-F."/>
            <person name="Huang M.-D."/>
            <person name="Li C.-Y."/>
            <person name="Huang L."/>
            <person name="Wang Z.-W."/>
            <person name="Zhao X."/>
            <person name="Zhong W.-Y."/>
            <person name="Peng D.-H."/>
            <person name="Ahmad S."/>
            <person name="Lan S."/>
            <person name="Zhang J.-S."/>
            <person name="Tsai W.-C."/>
            <person name="Van De Peer Y."/>
            <person name="Liu Z.-J."/>
        </authorList>
    </citation>
    <scope>NUCLEOTIDE SEQUENCE</scope>
    <source>
        <strain evidence="4">CP</strain>
        <tissue evidence="4">Leaves</tissue>
    </source>
</reference>
<organism evidence="4 5">
    <name type="scientific">Acorus calamus</name>
    <name type="common">Sweet flag</name>
    <dbReference type="NCBI Taxonomy" id="4465"/>
    <lineage>
        <taxon>Eukaryota</taxon>
        <taxon>Viridiplantae</taxon>
        <taxon>Streptophyta</taxon>
        <taxon>Embryophyta</taxon>
        <taxon>Tracheophyta</taxon>
        <taxon>Spermatophyta</taxon>
        <taxon>Magnoliopsida</taxon>
        <taxon>Liliopsida</taxon>
        <taxon>Acoraceae</taxon>
        <taxon>Acorus</taxon>
    </lineage>
</organism>
<dbReference type="Proteomes" id="UP001180020">
    <property type="component" value="Unassembled WGS sequence"/>
</dbReference>
<reference evidence="4" key="1">
    <citation type="journal article" date="2023" name="Nat. Commun.">
        <title>Diploid and tetraploid genomes of Acorus and the evolution of monocots.</title>
        <authorList>
            <person name="Ma L."/>
            <person name="Liu K.W."/>
            <person name="Li Z."/>
            <person name="Hsiao Y.Y."/>
            <person name="Qi Y."/>
            <person name="Fu T."/>
            <person name="Tang G.D."/>
            <person name="Zhang D."/>
            <person name="Sun W.H."/>
            <person name="Liu D.K."/>
            <person name="Li Y."/>
            <person name="Chen G.Z."/>
            <person name="Liu X.D."/>
            <person name="Liao X.Y."/>
            <person name="Jiang Y.T."/>
            <person name="Yu X."/>
            <person name="Hao Y."/>
            <person name="Huang J."/>
            <person name="Zhao X.W."/>
            <person name="Ke S."/>
            <person name="Chen Y.Y."/>
            <person name="Wu W.L."/>
            <person name="Hsu J.L."/>
            <person name="Lin Y.F."/>
            <person name="Huang M.D."/>
            <person name="Li C.Y."/>
            <person name="Huang L."/>
            <person name="Wang Z.W."/>
            <person name="Zhao X."/>
            <person name="Zhong W.Y."/>
            <person name="Peng D.H."/>
            <person name="Ahmad S."/>
            <person name="Lan S."/>
            <person name="Zhang J.S."/>
            <person name="Tsai W.C."/>
            <person name="Van de Peer Y."/>
            <person name="Liu Z.J."/>
        </authorList>
    </citation>
    <scope>NUCLEOTIDE SEQUENCE</scope>
    <source>
        <strain evidence="4">CP</strain>
    </source>
</reference>
<keyword evidence="5" id="KW-1185">Reference proteome</keyword>
<feature type="repeat" description="PPR" evidence="3">
    <location>
        <begin position="143"/>
        <end position="173"/>
    </location>
</feature>
<comment type="caution">
    <text evidence="4">The sequence shown here is derived from an EMBL/GenBank/DDBJ whole genome shotgun (WGS) entry which is preliminary data.</text>
</comment>
<gene>
    <name evidence="4" type="ORF">QJS10_CPB15g02006</name>
</gene>
<evidence type="ECO:0000256" key="1">
    <source>
        <dbReference type="ARBA" id="ARBA00007626"/>
    </source>
</evidence>
<comment type="similarity">
    <text evidence="1">Belongs to the PPR family. P subfamily.</text>
</comment>
<evidence type="ECO:0000256" key="3">
    <source>
        <dbReference type="PROSITE-ProRule" id="PRU00708"/>
    </source>
</evidence>
<dbReference type="InterPro" id="IPR011990">
    <property type="entry name" value="TPR-like_helical_dom_sf"/>
</dbReference>
<dbReference type="Gene3D" id="1.25.40.10">
    <property type="entry name" value="Tetratricopeptide repeat domain"/>
    <property type="match status" value="2"/>
</dbReference>
<dbReference type="PROSITE" id="PS51375">
    <property type="entry name" value="PPR"/>
    <property type="match status" value="2"/>
</dbReference>
<evidence type="ECO:0000313" key="5">
    <source>
        <dbReference type="Proteomes" id="UP001180020"/>
    </source>
</evidence>
<dbReference type="EMBL" id="JAUJYO010000015">
    <property type="protein sequence ID" value="KAK1297731.1"/>
    <property type="molecule type" value="Genomic_DNA"/>
</dbReference>
<sequence length="282" mass="31575">MTQTQLERFVENRSVDRLRLPEAMTLFDAMLASRPRPSILAFTRFLNSFVRSNHPRLSVSLYSKMVSAKVPLDGFLYGTIINCCCNLSFVDLGFAVFGDSIKRGCDSDAVVFTALTKGLCSEGRVCEAVRVFEKMPLMGCSPNVITYGTLIHGFCRTGGVGKAVALLEEMLKGDPLEELKNGVKEEEHQTQPLFPHWTAYHYIESVMGSLLKERKNLSKCRQGDNDLLMLQIILKVETQGQPVPRPAGKWSILQMIAPFKVPMHGLSTCKTCGFSKWWEDNV</sequence>
<dbReference type="Pfam" id="PF13041">
    <property type="entry name" value="PPR_2"/>
    <property type="match status" value="1"/>
</dbReference>
<dbReference type="NCBIfam" id="TIGR00756">
    <property type="entry name" value="PPR"/>
    <property type="match status" value="3"/>
</dbReference>
<dbReference type="InterPro" id="IPR002885">
    <property type="entry name" value="PPR_rpt"/>
</dbReference>
<proteinExistence type="inferred from homology"/>
<dbReference type="PANTHER" id="PTHR47941">
    <property type="entry name" value="PENTATRICOPEPTIDE REPEAT-CONTAINING PROTEIN 3, MITOCHONDRIAL"/>
    <property type="match status" value="1"/>
</dbReference>
<accession>A0AAV9DA17</accession>
<keyword evidence="2" id="KW-0677">Repeat</keyword>
<name>A0AAV9DA17_ACOCL</name>
<dbReference type="AlphaFoldDB" id="A0AAV9DA17"/>
<evidence type="ECO:0000256" key="2">
    <source>
        <dbReference type="ARBA" id="ARBA00022737"/>
    </source>
</evidence>
<protein>
    <recommendedName>
        <fullName evidence="6">Pentatricopeptide repeat-containing protein</fullName>
    </recommendedName>
</protein>
<evidence type="ECO:0008006" key="6">
    <source>
        <dbReference type="Google" id="ProtNLM"/>
    </source>
</evidence>
<evidence type="ECO:0000313" key="4">
    <source>
        <dbReference type="EMBL" id="KAK1297731.1"/>
    </source>
</evidence>
<feature type="repeat" description="PPR" evidence="3">
    <location>
        <begin position="108"/>
        <end position="142"/>
    </location>
</feature>